<accession>A0A2R8BAT8</accession>
<dbReference type="InterPro" id="IPR032466">
    <property type="entry name" value="Metal_Hydrolase"/>
</dbReference>
<reference evidence="1 2" key="1">
    <citation type="submission" date="2018-03" db="EMBL/GenBank/DDBJ databases">
        <authorList>
            <person name="Keele B.F."/>
        </authorList>
    </citation>
    <scope>NUCLEOTIDE SEQUENCE [LARGE SCALE GENOMIC DNA]</scope>
    <source>
        <strain evidence="1 2">CECT 8599</strain>
    </source>
</reference>
<evidence type="ECO:0000313" key="1">
    <source>
        <dbReference type="EMBL" id="SPH20135.1"/>
    </source>
</evidence>
<dbReference type="EMBL" id="OMOR01000001">
    <property type="protein sequence ID" value="SPH20135.1"/>
    <property type="molecule type" value="Genomic_DNA"/>
</dbReference>
<name>A0A2R8BAT8_9RHOB</name>
<dbReference type="OrthoDB" id="9785413at2"/>
<dbReference type="SUPFAM" id="SSF51338">
    <property type="entry name" value="Composite domain of metallo-dependent hydrolases"/>
    <property type="match status" value="1"/>
</dbReference>
<dbReference type="Gene3D" id="3.20.20.140">
    <property type="entry name" value="Metal-dependent hydrolases"/>
    <property type="match status" value="1"/>
</dbReference>
<dbReference type="Proteomes" id="UP000244880">
    <property type="component" value="Unassembled WGS sequence"/>
</dbReference>
<dbReference type="GO" id="GO:0019700">
    <property type="term" value="P:organic phosphonate catabolic process"/>
    <property type="evidence" value="ECO:0007669"/>
    <property type="project" value="InterPro"/>
</dbReference>
<dbReference type="PANTHER" id="PTHR43135:SF3">
    <property type="entry name" value="ALPHA-D-RIBOSE 1-METHYLPHOSPHONATE 5-TRIPHOSPHATE DIPHOSPHATASE"/>
    <property type="match status" value="1"/>
</dbReference>
<proteinExistence type="predicted"/>
<dbReference type="Gene3D" id="2.30.40.10">
    <property type="entry name" value="Urease, subunit C, domain 1"/>
    <property type="match status" value="1"/>
</dbReference>
<evidence type="ECO:0000313" key="2">
    <source>
        <dbReference type="Proteomes" id="UP000244880"/>
    </source>
</evidence>
<dbReference type="InterPro" id="IPR012696">
    <property type="entry name" value="PhnM"/>
</dbReference>
<dbReference type="PIRSF" id="PIRSF038971">
    <property type="entry name" value="PhnM"/>
    <property type="match status" value="1"/>
</dbReference>
<dbReference type="GO" id="GO:0016810">
    <property type="term" value="F:hydrolase activity, acting on carbon-nitrogen (but not peptide) bonds"/>
    <property type="evidence" value="ECO:0007669"/>
    <property type="project" value="InterPro"/>
</dbReference>
<keyword evidence="2" id="KW-1185">Reference proteome</keyword>
<protein>
    <submittedName>
        <fullName evidence="1">Alpha-D-ribose 1-methylphosphonate 5-triphosphate diphosphatase</fullName>
        <ecNumber evidence="1">3.6.1.63</ecNumber>
    </submittedName>
</protein>
<sequence length="381" mass="41162">MLNVEFTGADVLGAAGFEDRTLSITDGVISDQNMPRRVDLSGFRILPGIIDVHGDGFERHLAPRRGAMKQMHEGLLAAEAELAANGITTGVMAQFASWEGGLRSMDFADQVLCAIRDTRGAMVTDIRPQLRFETHLLDDYDGLPEKIADWGVEYVVFNDHLPHDRLAEGRKPPRVVGQALKAGRNPEVHFAMMLEMHRRTNEVPAALDALCARLQTQGVQMGSHDDSTQMGCATWQARGVHVAEFPETLEAAEATKSAQGRVVLGAPNVVRGGSHKGNVSALDLIIMGHCDAIASDYHYPSPRRAALMLAKSGAMDFAQAWGLVSKGPADVLGLKDRGQLKAGLRADLVVLDAQDKVAATLSQGRVSYMSGDIADRFVNAF</sequence>
<dbReference type="InterPro" id="IPR051781">
    <property type="entry name" value="Metallo-dep_Hydrolase"/>
</dbReference>
<gene>
    <name evidence="1" type="primary">phnM_2</name>
    <name evidence="1" type="ORF">ASD8599_00873</name>
</gene>
<dbReference type="InterPro" id="IPR011059">
    <property type="entry name" value="Metal-dep_hydrolase_composite"/>
</dbReference>
<dbReference type="AlphaFoldDB" id="A0A2R8BAT8"/>
<dbReference type="PANTHER" id="PTHR43135">
    <property type="entry name" value="ALPHA-D-RIBOSE 1-METHYLPHOSPHONATE 5-TRIPHOSPHATE DIPHOSPHATASE"/>
    <property type="match status" value="1"/>
</dbReference>
<dbReference type="EC" id="3.6.1.63" evidence="1"/>
<keyword evidence="1" id="KW-0378">Hydrolase</keyword>
<dbReference type="SUPFAM" id="SSF51556">
    <property type="entry name" value="Metallo-dependent hydrolases"/>
    <property type="match status" value="1"/>
</dbReference>
<organism evidence="1 2">
    <name type="scientific">Ascidiaceihabitans donghaensis</name>
    <dbReference type="NCBI Taxonomy" id="1510460"/>
    <lineage>
        <taxon>Bacteria</taxon>
        <taxon>Pseudomonadati</taxon>
        <taxon>Pseudomonadota</taxon>
        <taxon>Alphaproteobacteria</taxon>
        <taxon>Rhodobacterales</taxon>
        <taxon>Paracoccaceae</taxon>
        <taxon>Ascidiaceihabitans</taxon>
    </lineage>
</organism>
<dbReference type="NCBIfam" id="NF011987">
    <property type="entry name" value="PRK15446.2-3"/>
    <property type="match status" value="1"/>
</dbReference>